<keyword evidence="9" id="KW-1185">Reference proteome</keyword>
<dbReference type="PANTHER" id="PTHR34185">
    <property type="entry name" value="DIADENYLATE CYCLASE"/>
    <property type="match status" value="1"/>
</dbReference>
<name>A0A6M4JEM2_9MOLU</name>
<dbReference type="EMBL" id="CP053097">
    <property type="protein sequence ID" value="QJR44439.1"/>
    <property type="molecule type" value="Genomic_DNA"/>
</dbReference>
<accession>A0A6M4JEM2</accession>
<dbReference type="InterPro" id="IPR036888">
    <property type="entry name" value="DNA_integrity_DisA_N_sf"/>
</dbReference>
<dbReference type="PROSITE" id="PS51794">
    <property type="entry name" value="DAC"/>
    <property type="match status" value="1"/>
</dbReference>
<keyword evidence="6" id="KW-1133">Transmembrane helix</keyword>
<keyword evidence="2" id="KW-0808">Transferase</keyword>
<dbReference type="PANTHER" id="PTHR34185:SF1">
    <property type="entry name" value="DIADENYLATE CYCLASE"/>
    <property type="match status" value="1"/>
</dbReference>
<comment type="catalytic activity">
    <reaction evidence="1">
        <text>2 ATP = 3',3'-c-di-AMP + 2 diphosphate</text>
        <dbReference type="Rhea" id="RHEA:35655"/>
        <dbReference type="ChEBI" id="CHEBI:30616"/>
        <dbReference type="ChEBI" id="CHEBI:33019"/>
        <dbReference type="ChEBI" id="CHEBI:71500"/>
        <dbReference type="EC" id="2.7.7.85"/>
    </reaction>
</comment>
<dbReference type="InterPro" id="IPR050338">
    <property type="entry name" value="DisA"/>
</dbReference>
<reference evidence="8 9" key="1">
    <citation type="submission" date="2020-05" db="EMBL/GenBank/DDBJ databases">
        <title>Novel Mycoplasma species detected in Mirounga angustirostris (northern elephant seal) from the USA.</title>
        <authorList>
            <person name="Volokhov D.V."/>
        </authorList>
    </citation>
    <scope>NUCLEOTIDE SEQUENCE [LARGE SCALE GENOMIC DNA]</scope>
    <source>
        <strain evidence="8 9">Mirounga ES2806-NAS</strain>
    </source>
</reference>
<dbReference type="InterPro" id="IPR003390">
    <property type="entry name" value="DNA_integrity_scan_DisA_N"/>
</dbReference>
<evidence type="ECO:0000256" key="1">
    <source>
        <dbReference type="ARBA" id="ARBA00000877"/>
    </source>
</evidence>
<keyword evidence="6" id="KW-0472">Membrane</keyword>
<keyword evidence="4" id="KW-0547">Nucleotide-binding</keyword>
<evidence type="ECO:0000313" key="9">
    <source>
        <dbReference type="Proteomes" id="UP000502118"/>
    </source>
</evidence>
<organism evidence="8 9">
    <name type="scientific">Mycoplasma miroungirhinis</name>
    <dbReference type="NCBI Taxonomy" id="754516"/>
    <lineage>
        <taxon>Bacteria</taxon>
        <taxon>Bacillati</taxon>
        <taxon>Mycoplasmatota</taxon>
        <taxon>Mollicutes</taxon>
        <taxon>Mycoplasmataceae</taxon>
        <taxon>Mycoplasma</taxon>
    </lineage>
</organism>
<dbReference type="Proteomes" id="UP000502118">
    <property type="component" value="Chromosome"/>
</dbReference>
<feature type="domain" description="DAC" evidence="7">
    <location>
        <begin position="37"/>
        <end position="187"/>
    </location>
</feature>
<evidence type="ECO:0000313" key="8">
    <source>
        <dbReference type="EMBL" id="QJR44439.1"/>
    </source>
</evidence>
<evidence type="ECO:0000256" key="6">
    <source>
        <dbReference type="SAM" id="Phobius"/>
    </source>
</evidence>
<sequence length="199" mass="22470">MQSELVNMDRKLLLIILVFVVVLSVIIFIHYLVLFYKNIIRSKKQKLKVSKSTKIRLIHQLKESLKYLSKTKTGALITIEMIDKLDNLRTDGVIIDANISSSLIISIFNKNTPLHDGAIVIRDNKIVYAATYYKITKKSIDNKYGARHRAAIGISEISDSITLVVSEENGTISLVKGGTISPIFIDELQESLVNIFKDY</sequence>
<dbReference type="InterPro" id="IPR014046">
    <property type="entry name" value="C-di-AMP_synthase"/>
</dbReference>
<dbReference type="GO" id="GO:0006171">
    <property type="term" value="P:cAMP biosynthetic process"/>
    <property type="evidence" value="ECO:0007669"/>
    <property type="project" value="InterPro"/>
</dbReference>
<dbReference type="Pfam" id="PF02457">
    <property type="entry name" value="DAC"/>
    <property type="match status" value="1"/>
</dbReference>
<evidence type="ECO:0000256" key="5">
    <source>
        <dbReference type="ARBA" id="ARBA00022840"/>
    </source>
</evidence>
<keyword evidence="3" id="KW-0548">Nucleotidyltransferase</keyword>
<protein>
    <recommendedName>
        <fullName evidence="7">DAC domain-containing protein</fullName>
    </recommendedName>
</protein>
<dbReference type="AlphaFoldDB" id="A0A6M4JEM2"/>
<dbReference type="GO" id="GO:0004016">
    <property type="term" value="F:adenylate cyclase activity"/>
    <property type="evidence" value="ECO:0007669"/>
    <property type="project" value="InterPro"/>
</dbReference>
<evidence type="ECO:0000256" key="3">
    <source>
        <dbReference type="ARBA" id="ARBA00022695"/>
    </source>
</evidence>
<feature type="transmembrane region" description="Helical" evidence="6">
    <location>
        <begin position="12"/>
        <end position="36"/>
    </location>
</feature>
<gene>
    <name evidence="8" type="ORF">HLA92_00150</name>
</gene>
<dbReference type="SUPFAM" id="SSF143597">
    <property type="entry name" value="YojJ-like"/>
    <property type="match status" value="1"/>
</dbReference>
<dbReference type="KEGG" id="mmio:HLA92_00150"/>
<evidence type="ECO:0000256" key="2">
    <source>
        <dbReference type="ARBA" id="ARBA00022679"/>
    </source>
</evidence>
<evidence type="ECO:0000259" key="7">
    <source>
        <dbReference type="PROSITE" id="PS51794"/>
    </source>
</evidence>
<keyword evidence="6" id="KW-0812">Transmembrane</keyword>
<proteinExistence type="predicted"/>
<dbReference type="PIRSF" id="PIRSF004793">
    <property type="entry name" value="UCP004793"/>
    <property type="match status" value="1"/>
</dbReference>
<dbReference type="GO" id="GO:0005524">
    <property type="term" value="F:ATP binding"/>
    <property type="evidence" value="ECO:0007669"/>
    <property type="project" value="UniProtKB-KW"/>
</dbReference>
<keyword evidence="5" id="KW-0067">ATP-binding</keyword>
<evidence type="ECO:0000256" key="4">
    <source>
        <dbReference type="ARBA" id="ARBA00022741"/>
    </source>
</evidence>
<dbReference type="GO" id="GO:0106408">
    <property type="term" value="F:diadenylate cyclase activity"/>
    <property type="evidence" value="ECO:0007669"/>
    <property type="project" value="UniProtKB-EC"/>
</dbReference>
<dbReference type="Gene3D" id="3.40.1700.10">
    <property type="entry name" value="DNA integrity scanning protein, DisA, N-terminal domain"/>
    <property type="match status" value="1"/>
</dbReference>